<sequence length="769" mass="78944">MSACSRAGNWQEALVLVSELRQRGMEPDLITGGQWCEALDVLDGLPAPLAPNVHTFNAALAACAAARQWDPAMELFHAMARRGVVDVVSFNTAISVLARMRQGQRAPADARTLAQLPPRRGGIGALGARRDAITPSPSLRGDAPQEMQAAGIRPDAVTFGALALACERSAPPLHRRASGLLREMREAGVAPTNATFASVISTVGSRHVRTGSQKCFVKREASVAPTTATFASVISTVGSLRVCCGAQKVLIRREAGVASTIGTFASIISTVGRVGADQAITLLNHMEALGTPPNAICLQAALTACERANSNNSADCALDVFTRMRARFGGGGSGSGGGGGARGADAEWTKRGPAAYATAIRACQKNGRWRDACALLGEMRAEPWCTSDYDQCDYDQWYSALALLAGDVPDPSRPVPTLKTYLAAMAGAASAGRWEETLTLLGGMEVQGPQQRGNTLALLGGMEVQGLQPGAVGYGAALEALATAGEHERGLALFEQTRGKAGFTPDVLCFTAALSCCHGVGDWQRALVYMREATEARLLPTRRMRLLAARTCRAAERHDELWGLYADMQMGSSGGGGSSSGGGGGDVAFLTEVLEGCGAARRADRVVELLYKQQSLCDDRALTLAALEALAAAAAAPAAADAILARAVAHGALRDPCLTLPAVDLAGLGPGAAAAVARHAARAAAAAAPQTGAGLTLVGARGGGAALAAAAQELERLGLVPQLARRRGGGSSAHVAAAALASWAAAAAAAEAAAEAELPDTNGATDAER</sequence>
<dbReference type="InterPro" id="IPR002885">
    <property type="entry name" value="PPR_rpt"/>
</dbReference>
<feature type="repeat" description="PPR" evidence="1">
    <location>
        <begin position="1"/>
        <end position="27"/>
    </location>
</feature>
<dbReference type="GO" id="GO:0003729">
    <property type="term" value="F:mRNA binding"/>
    <property type="evidence" value="ECO:0007669"/>
    <property type="project" value="TreeGrafter"/>
</dbReference>
<dbReference type="PROSITE" id="PS51375">
    <property type="entry name" value="PPR"/>
    <property type="match status" value="2"/>
</dbReference>
<feature type="repeat" description="PPR" evidence="1">
    <location>
        <begin position="52"/>
        <end position="86"/>
    </location>
</feature>
<dbReference type="Gene3D" id="1.25.40.10">
    <property type="entry name" value="Tetratricopeptide repeat domain"/>
    <property type="match status" value="4"/>
</dbReference>
<dbReference type="PANTHER" id="PTHR47938:SF35">
    <property type="entry name" value="PENTATRICOPEPTIDE REPEAT-CONTAINING PROTEIN 4, MITOCHONDRIAL-RELATED"/>
    <property type="match status" value="1"/>
</dbReference>
<dbReference type="PANTHER" id="PTHR47938">
    <property type="entry name" value="RESPIRATORY COMPLEX I CHAPERONE (CIA84), PUTATIVE (AFU_ORTHOLOGUE AFUA_2G06020)-RELATED"/>
    <property type="match status" value="1"/>
</dbReference>
<organism evidence="3 4">
    <name type="scientific">Tribonema minus</name>
    <dbReference type="NCBI Taxonomy" id="303371"/>
    <lineage>
        <taxon>Eukaryota</taxon>
        <taxon>Sar</taxon>
        <taxon>Stramenopiles</taxon>
        <taxon>Ochrophyta</taxon>
        <taxon>PX clade</taxon>
        <taxon>Xanthophyceae</taxon>
        <taxon>Tribonematales</taxon>
        <taxon>Tribonemataceae</taxon>
        <taxon>Tribonema</taxon>
    </lineage>
</organism>
<dbReference type="OrthoDB" id="185373at2759"/>
<evidence type="ECO:0000256" key="2">
    <source>
        <dbReference type="SAM" id="MobiDB-lite"/>
    </source>
</evidence>
<accession>A0A836C6U7</accession>
<dbReference type="NCBIfam" id="TIGR00756">
    <property type="entry name" value="PPR"/>
    <property type="match status" value="2"/>
</dbReference>
<proteinExistence type="predicted"/>
<dbReference type="InterPro" id="IPR011990">
    <property type="entry name" value="TPR-like_helical_dom_sf"/>
</dbReference>
<dbReference type="Pfam" id="PF13041">
    <property type="entry name" value="PPR_2"/>
    <property type="match status" value="1"/>
</dbReference>
<reference evidence="3" key="1">
    <citation type="submission" date="2021-02" db="EMBL/GenBank/DDBJ databases">
        <title>First Annotated Genome of the Yellow-green Alga Tribonema minus.</title>
        <authorList>
            <person name="Mahan K.M."/>
        </authorList>
    </citation>
    <scope>NUCLEOTIDE SEQUENCE</scope>
    <source>
        <strain evidence="3">UTEX B ZZ1240</strain>
    </source>
</reference>
<keyword evidence="4" id="KW-1185">Reference proteome</keyword>
<gene>
    <name evidence="3" type="ORF">JKP88DRAFT_351736</name>
</gene>
<evidence type="ECO:0000313" key="4">
    <source>
        <dbReference type="Proteomes" id="UP000664859"/>
    </source>
</evidence>
<name>A0A836C6U7_9STRA</name>
<evidence type="ECO:0000313" key="3">
    <source>
        <dbReference type="EMBL" id="KAG5174909.1"/>
    </source>
</evidence>
<feature type="region of interest" description="Disordered" evidence="2">
    <location>
        <begin position="117"/>
        <end position="147"/>
    </location>
</feature>
<dbReference type="AlphaFoldDB" id="A0A836C6U7"/>
<evidence type="ECO:0008006" key="5">
    <source>
        <dbReference type="Google" id="ProtNLM"/>
    </source>
</evidence>
<evidence type="ECO:0000256" key="1">
    <source>
        <dbReference type="PROSITE-ProRule" id="PRU00708"/>
    </source>
</evidence>
<dbReference type="Proteomes" id="UP000664859">
    <property type="component" value="Unassembled WGS sequence"/>
</dbReference>
<dbReference type="Pfam" id="PF01535">
    <property type="entry name" value="PPR"/>
    <property type="match status" value="2"/>
</dbReference>
<protein>
    <recommendedName>
        <fullName evidence="5">Pentatricopeptide repeat-containing protein</fullName>
    </recommendedName>
</protein>
<comment type="caution">
    <text evidence="3">The sequence shown here is derived from an EMBL/GenBank/DDBJ whole genome shotgun (WGS) entry which is preliminary data.</text>
</comment>
<dbReference type="Pfam" id="PF13812">
    <property type="entry name" value="PPR_3"/>
    <property type="match status" value="1"/>
</dbReference>
<dbReference type="EMBL" id="JAFCMP010000557">
    <property type="protein sequence ID" value="KAG5174909.1"/>
    <property type="molecule type" value="Genomic_DNA"/>
</dbReference>